<evidence type="ECO:0000313" key="7">
    <source>
        <dbReference type="Proteomes" id="UP000460287"/>
    </source>
</evidence>
<feature type="transmembrane region" description="Helical" evidence="5">
    <location>
        <begin position="439"/>
        <end position="458"/>
    </location>
</feature>
<dbReference type="CDD" id="cd13128">
    <property type="entry name" value="MATE_Wzx_like"/>
    <property type="match status" value="1"/>
</dbReference>
<dbReference type="GO" id="GO:0016020">
    <property type="term" value="C:membrane"/>
    <property type="evidence" value="ECO:0007669"/>
    <property type="project" value="UniProtKB-SubCell"/>
</dbReference>
<feature type="transmembrane region" description="Helical" evidence="5">
    <location>
        <begin position="142"/>
        <end position="159"/>
    </location>
</feature>
<protein>
    <submittedName>
        <fullName evidence="6">Flippase</fullName>
    </submittedName>
</protein>
<dbReference type="PANTHER" id="PTHR43424:SF1">
    <property type="entry name" value="LOCUS PUTATIVE PROTEIN 1-RELATED"/>
    <property type="match status" value="1"/>
</dbReference>
<feature type="transmembrane region" description="Helical" evidence="5">
    <location>
        <begin position="80"/>
        <end position="103"/>
    </location>
</feature>
<evidence type="ECO:0000313" key="6">
    <source>
        <dbReference type="EMBL" id="MSR89997.1"/>
    </source>
</evidence>
<comment type="caution">
    <text evidence="6">The sequence shown here is derived from an EMBL/GenBank/DDBJ whole genome shotgun (WGS) entry which is preliminary data.</text>
</comment>
<feature type="transmembrane region" description="Helical" evidence="5">
    <location>
        <begin position="416"/>
        <end position="433"/>
    </location>
</feature>
<feature type="transmembrane region" description="Helical" evidence="5">
    <location>
        <begin position="288"/>
        <end position="306"/>
    </location>
</feature>
<dbReference type="InterPro" id="IPR052556">
    <property type="entry name" value="PolySynth_Transporter"/>
</dbReference>
<reference evidence="6 7" key="1">
    <citation type="submission" date="2019-08" db="EMBL/GenBank/DDBJ databases">
        <title>In-depth cultivation of the pig gut microbiome towards novel bacterial diversity and tailored functional studies.</title>
        <authorList>
            <person name="Wylensek D."/>
            <person name="Hitch T.C.A."/>
            <person name="Clavel T."/>
        </authorList>
    </citation>
    <scope>NUCLEOTIDE SEQUENCE [LARGE SCALE GENOMIC DNA]</scope>
    <source>
        <strain evidence="6 7">WCA-383-APC-5B</strain>
    </source>
</reference>
<sequence length="468" mass="52958">MKKIFKNFLSLGLASVMSQLVSFLCVSYYAKILGVEVFGEITLAQQIVLYFATFTLFGIQTYATRYLVKNKNKVNETVGKIVLFRLLVATLSFAIICFITLFMKRGSDFNKMLIIFGCTIFPIAVNIDWLFNAFEAMKHNSIFLIFKNVLPAVVIYVVIGLYKNYMVIPVATFIGGVLGFLYQVAIAKYKFNVKFKFKITFDEVKKLCIIGSPFLFSSMLSMVNNNADKIILGLCGNDHGLGIYQSAYVFISFIISIIGLLFTAVFPSMSLYYYNKDKEKLNVLCNEVAKIIAVISVPMFVGGALLSREIILLFYKNEYYDAYKPFIILMLYVSILFVRELYAYGLNAWGKEKKYMRIVLVSSIANLILNIILTPRYGYLCAAMITLVTEFINLFAMKAEASKVTHISMYKGLLKAVVPSIIMGYVILIFKYFSINVVVTILAAVAVYAVFIVLFKVITIQDIKKVLE</sequence>
<accession>A0A7X2MVS4</accession>
<comment type="subcellular location">
    <subcellularLocation>
        <location evidence="1">Membrane</location>
        <topology evidence="1">Multi-pass membrane protein</topology>
    </subcellularLocation>
</comment>
<dbReference type="RefSeq" id="WP_154529879.1">
    <property type="nucleotide sequence ID" value="NZ_VULX01000001.1"/>
</dbReference>
<keyword evidence="3 5" id="KW-1133">Transmembrane helix</keyword>
<dbReference type="Pfam" id="PF01943">
    <property type="entry name" value="Polysacc_synt"/>
    <property type="match status" value="1"/>
</dbReference>
<keyword evidence="7" id="KW-1185">Reference proteome</keyword>
<feature type="transmembrane region" description="Helical" evidence="5">
    <location>
        <begin position="109"/>
        <end position="130"/>
    </location>
</feature>
<organism evidence="6 7">
    <name type="scientific">Inconstantimicrobium porci</name>
    <dbReference type="NCBI Taxonomy" id="2652291"/>
    <lineage>
        <taxon>Bacteria</taxon>
        <taxon>Bacillati</taxon>
        <taxon>Bacillota</taxon>
        <taxon>Clostridia</taxon>
        <taxon>Eubacteriales</taxon>
        <taxon>Clostridiaceae</taxon>
        <taxon>Inconstantimicrobium</taxon>
    </lineage>
</organism>
<dbReference type="PANTHER" id="PTHR43424">
    <property type="entry name" value="LOCUS PUTATIVE PROTEIN 1-RELATED"/>
    <property type="match status" value="1"/>
</dbReference>
<feature type="transmembrane region" description="Helical" evidence="5">
    <location>
        <begin position="247"/>
        <end position="267"/>
    </location>
</feature>
<evidence type="ECO:0000256" key="1">
    <source>
        <dbReference type="ARBA" id="ARBA00004141"/>
    </source>
</evidence>
<dbReference type="EMBL" id="VULX01000001">
    <property type="protein sequence ID" value="MSR89997.1"/>
    <property type="molecule type" value="Genomic_DNA"/>
</dbReference>
<dbReference type="Proteomes" id="UP000460287">
    <property type="component" value="Unassembled WGS sequence"/>
</dbReference>
<keyword evidence="2 5" id="KW-0812">Transmembrane</keyword>
<gene>
    <name evidence="6" type="ORF">FYJ33_00870</name>
</gene>
<keyword evidence="4 5" id="KW-0472">Membrane</keyword>
<name>A0A7X2MVS4_9CLOT</name>
<evidence type="ECO:0000256" key="4">
    <source>
        <dbReference type="ARBA" id="ARBA00023136"/>
    </source>
</evidence>
<dbReference type="InterPro" id="IPR002797">
    <property type="entry name" value="Polysacc_synth"/>
</dbReference>
<dbReference type="AlphaFoldDB" id="A0A7X2MVS4"/>
<evidence type="ECO:0000256" key="5">
    <source>
        <dbReference type="SAM" id="Phobius"/>
    </source>
</evidence>
<proteinExistence type="predicted"/>
<feature type="transmembrane region" description="Helical" evidence="5">
    <location>
        <begin position="355"/>
        <end position="371"/>
    </location>
</feature>
<feature type="transmembrane region" description="Helical" evidence="5">
    <location>
        <begin position="47"/>
        <end position="68"/>
    </location>
</feature>
<evidence type="ECO:0000256" key="2">
    <source>
        <dbReference type="ARBA" id="ARBA00022692"/>
    </source>
</evidence>
<feature type="transmembrane region" description="Helical" evidence="5">
    <location>
        <begin position="326"/>
        <end position="343"/>
    </location>
</feature>
<evidence type="ECO:0000256" key="3">
    <source>
        <dbReference type="ARBA" id="ARBA00022989"/>
    </source>
</evidence>
<feature type="transmembrane region" description="Helical" evidence="5">
    <location>
        <begin position="165"/>
        <end position="186"/>
    </location>
</feature>